<gene>
    <name evidence="1" type="ORF">JR316_0008152</name>
</gene>
<name>A0ACB8GVT5_PSICU</name>
<evidence type="ECO:0000313" key="2">
    <source>
        <dbReference type="Proteomes" id="UP000664032"/>
    </source>
</evidence>
<organism evidence="1 2">
    <name type="scientific">Psilocybe cubensis</name>
    <name type="common">Psychedelic mushroom</name>
    <name type="synonym">Stropharia cubensis</name>
    <dbReference type="NCBI Taxonomy" id="181762"/>
    <lineage>
        <taxon>Eukaryota</taxon>
        <taxon>Fungi</taxon>
        <taxon>Dikarya</taxon>
        <taxon>Basidiomycota</taxon>
        <taxon>Agaricomycotina</taxon>
        <taxon>Agaricomycetes</taxon>
        <taxon>Agaricomycetidae</taxon>
        <taxon>Agaricales</taxon>
        <taxon>Agaricineae</taxon>
        <taxon>Strophariaceae</taxon>
        <taxon>Psilocybe</taxon>
    </lineage>
</organism>
<comment type="caution">
    <text evidence="1">The sequence shown here is derived from an EMBL/GenBank/DDBJ whole genome shotgun (WGS) entry which is preliminary data.</text>
</comment>
<dbReference type="Proteomes" id="UP000664032">
    <property type="component" value="Unassembled WGS sequence"/>
</dbReference>
<accession>A0ACB8GVT5</accession>
<proteinExistence type="predicted"/>
<protein>
    <submittedName>
        <fullName evidence="1">Clathrin associated protein complex large subunit</fullName>
    </submittedName>
</protein>
<keyword evidence="2" id="KW-1185">Reference proteome</keyword>
<sequence length="874" mass="95280">MFPPCHSCVTPILRLGARALQKSSYSRKGGPIFMVYNNLKALIKGIRSCKTVADERALIQQESAAIRASFREEDSFQRHNNIAKLLYIHMLGSPAHFGQIECLKLVASPRFSDKRLGYLGIMLLLDENQEVLTLVTNSLKNDMNHSNMYAVGLALCTFANIASEEMSRDLANEIEKLLGSSNTYIRKKAALCALRVVKKVPDIADHFTSKAKNLLTDRNHGVLLTAITLVTEMCQIDNAILDEFRTAVPLLVRNLKSLVTTGYSPEHDVSGITDPFLQVKILRLLRMLGKGDEQASETMNDILAQVATNTDSSKNVGNSILYETVLTVLEIEADTGLRVMAINILGKFLSNKDNNIRYVALNTLNKVVSMDTNAVQRHRNIILDCLRDGDISIRRRALELSYALINEQNVRILIRELLAFLEVADDEFKLGLTTQISLAAERFAPNKRWHIDTVLRVLKLAGNFVREEILSAFIRLVAHTPELQSYTASKLYLALKSDISQESLTLAATWILGEYSEIILQGGIVDEDQTITITDKDLVDLVLSILDSPYANYLVRQFVLAAVTKIAARSTTSVPEQDRIAEVLAKYTTSPELELQQRAVEFASLFSLGDTRIGVLEQMPPPEIKATVMGVVSEKKPVGSTKGQDADLLGDEIISTPGAPVNQPAASVQSNQDLLAEIFGSSSVTSDSVSPPVPQQKSSVNDILGLFGNSGPASPAPQQPYSATPSFSTPAPSYTPNQAASPPPQAAAAAAAQRYPSYPAYDKNGLKITLTPQTSPTKPGVVMILARFQVSGGEPATGLSFQAAVPKSQQLQMLPMSNSNINLGATETQQMRVLAPVGSAVRLRLRIAYSIAGQNFQEQVDFSGFPPGLTGTPS</sequence>
<dbReference type="EMBL" id="JAFIQS020000007">
    <property type="protein sequence ID" value="KAH9479557.1"/>
    <property type="molecule type" value="Genomic_DNA"/>
</dbReference>
<reference evidence="1" key="1">
    <citation type="submission" date="2021-10" db="EMBL/GenBank/DDBJ databases">
        <title>Psilocybe cubensis genome.</title>
        <authorList>
            <person name="Mckernan K.J."/>
            <person name="Crawford S."/>
            <person name="Trippe A."/>
            <person name="Kane L.T."/>
            <person name="Mclaughlin S."/>
        </authorList>
    </citation>
    <scope>NUCLEOTIDE SEQUENCE</scope>
    <source>
        <strain evidence="1">MGC-MH-2018</strain>
    </source>
</reference>
<evidence type="ECO:0000313" key="1">
    <source>
        <dbReference type="EMBL" id="KAH9479557.1"/>
    </source>
</evidence>